<dbReference type="Pfam" id="PF02958">
    <property type="entry name" value="EcKL"/>
    <property type="match status" value="1"/>
</dbReference>
<sequence length="383" mass="44269">MMADVLKELVTKTLGKDGRDVSGIKVDRFDSGGANYTSALYRVLVTTAGDELNLFAKVASFGASTRDYINADWIFRTERYVYTELAKVYDDIQRRHAVPPEHRFVFPKFFGCTTEQGSETVLTEDLCARGYSCYDRFTLTDWEYASTSMQTLARFHALSFAYEKEQPEEFQRVAKELESKMGSESENLKKFWVQLVESSLAVIEEDKRDRVRKIVYDEKAMKNYAKPVEKVVIVHGDYRLSNLLFRRQDDALEAMAVDYQLVHSGCVASDIVYFISLGSDHQFRAKYFHKLIDYYYEQLALSLERLSLDIIDVYPRETFDMELEKKLPQMVLYGVMVLPVVTVDADAAPKLTEDVTNFVMKPNELYKQRFSEIVDDCIEWGII</sequence>
<keyword evidence="3" id="KW-1185">Reference proteome</keyword>
<dbReference type="EMBL" id="OW152826">
    <property type="protein sequence ID" value="CAH2041961.1"/>
    <property type="molecule type" value="Genomic_DNA"/>
</dbReference>
<dbReference type="PANTHER" id="PTHR11012:SF8">
    <property type="entry name" value="JUVENILE HORMONE-INDUCIBLE PROTEIN 26"/>
    <property type="match status" value="1"/>
</dbReference>
<dbReference type="InterPro" id="IPR011009">
    <property type="entry name" value="Kinase-like_dom_sf"/>
</dbReference>
<evidence type="ECO:0000259" key="1">
    <source>
        <dbReference type="SMART" id="SM00587"/>
    </source>
</evidence>
<feature type="non-terminal residue" evidence="2">
    <location>
        <position position="383"/>
    </location>
</feature>
<dbReference type="Gene3D" id="3.90.1200.10">
    <property type="match status" value="1"/>
</dbReference>
<dbReference type="InterPro" id="IPR004119">
    <property type="entry name" value="EcKL"/>
</dbReference>
<name>A0ABN8HZH5_9NEOP</name>
<dbReference type="PANTHER" id="PTHR11012">
    <property type="entry name" value="PROTEIN KINASE-LIKE DOMAIN-CONTAINING"/>
    <property type="match status" value="1"/>
</dbReference>
<gene>
    <name evidence="2" type="ORF">IPOD504_LOCUS3491</name>
</gene>
<evidence type="ECO:0000313" key="2">
    <source>
        <dbReference type="EMBL" id="CAH2041961.1"/>
    </source>
</evidence>
<evidence type="ECO:0000313" key="3">
    <source>
        <dbReference type="Proteomes" id="UP000837857"/>
    </source>
</evidence>
<accession>A0ABN8HZH5</accession>
<feature type="domain" description="CHK kinase-like" evidence="1">
    <location>
        <begin position="121"/>
        <end position="305"/>
    </location>
</feature>
<reference evidence="2" key="1">
    <citation type="submission" date="2022-03" db="EMBL/GenBank/DDBJ databases">
        <authorList>
            <person name="Martin H S."/>
        </authorList>
    </citation>
    <scope>NUCLEOTIDE SEQUENCE</scope>
</reference>
<dbReference type="SMART" id="SM00587">
    <property type="entry name" value="CHK"/>
    <property type="match status" value="1"/>
</dbReference>
<dbReference type="Proteomes" id="UP000837857">
    <property type="component" value="Chromosome 14"/>
</dbReference>
<protein>
    <recommendedName>
        <fullName evidence="1">CHK kinase-like domain-containing protein</fullName>
    </recommendedName>
</protein>
<dbReference type="SUPFAM" id="SSF56112">
    <property type="entry name" value="Protein kinase-like (PK-like)"/>
    <property type="match status" value="1"/>
</dbReference>
<organism evidence="2 3">
    <name type="scientific">Iphiclides podalirius</name>
    <name type="common">scarce swallowtail</name>
    <dbReference type="NCBI Taxonomy" id="110791"/>
    <lineage>
        <taxon>Eukaryota</taxon>
        <taxon>Metazoa</taxon>
        <taxon>Ecdysozoa</taxon>
        <taxon>Arthropoda</taxon>
        <taxon>Hexapoda</taxon>
        <taxon>Insecta</taxon>
        <taxon>Pterygota</taxon>
        <taxon>Neoptera</taxon>
        <taxon>Endopterygota</taxon>
        <taxon>Lepidoptera</taxon>
        <taxon>Glossata</taxon>
        <taxon>Ditrysia</taxon>
        <taxon>Papilionoidea</taxon>
        <taxon>Papilionidae</taxon>
        <taxon>Papilioninae</taxon>
        <taxon>Iphiclides</taxon>
    </lineage>
</organism>
<proteinExistence type="predicted"/>
<dbReference type="InterPro" id="IPR015897">
    <property type="entry name" value="CHK_kinase-like"/>
</dbReference>